<reference evidence="8" key="2">
    <citation type="submission" date="2024-01" db="EMBL/GenBank/DDBJ databases">
        <title>Comparative genomics of Cryptococcus and Kwoniella reveals pathogenesis evolution and contrasting modes of karyotype evolution via chromosome fusion or intercentromeric recombination.</title>
        <authorList>
            <person name="Coelho M.A."/>
            <person name="David-Palma M."/>
            <person name="Shea T."/>
            <person name="Bowers K."/>
            <person name="McGinley-Smith S."/>
            <person name="Mohammad A.W."/>
            <person name="Gnirke A."/>
            <person name="Yurkov A.M."/>
            <person name="Nowrousian M."/>
            <person name="Sun S."/>
            <person name="Cuomo C.A."/>
            <person name="Heitman J."/>
        </authorList>
    </citation>
    <scope>NUCLEOTIDE SEQUENCE</scope>
    <source>
        <strain evidence="8">CBS 12478</strain>
    </source>
</reference>
<evidence type="ECO:0000256" key="3">
    <source>
        <dbReference type="ARBA" id="ARBA00023015"/>
    </source>
</evidence>
<dbReference type="GO" id="GO:0008270">
    <property type="term" value="F:zinc ion binding"/>
    <property type="evidence" value="ECO:0007669"/>
    <property type="project" value="InterPro"/>
</dbReference>
<dbReference type="GeneID" id="43586446"/>
<accession>A0A5M6C5G2</accession>
<keyword evidence="5" id="KW-0804">Transcription</keyword>
<dbReference type="OrthoDB" id="2581860at2759"/>
<feature type="compositionally biased region" description="Basic residues" evidence="7">
    <location>
        <begin position="87"/>
        <end position="96"/>
    </location>
</feature>
<dbReference type="InterPro" id="IPR036864">
    <property type="entry name" value="Zn2-C6_fun-type_DNA-bd_sf"/>
</dbReference>
<keyword evidence="2" id="KW-0479">Metal-binding</keyword>
<comment type="subcellular location">
    <subcellularLocation>
        <location evidence="1">Nucleus</location>
    </subcellularLocation>
</comment>
<evidence type="ECO:0000256" key="2">
    <source>
        <dbReference type="ARBA" id="ARBA00022723"/>
    </source>
</evidence>
<proteinExistence type="predicted"/>
<dbReference type="GO" id="GO:0000981">
    <property type="term" value="F:DNA-binding transcription factor activity, RNA polymerase II-specific"/>
    <property type="evidence" value="ECO:0007669"/>
    <property type="project" value="InterPro"/>
</dbReference>
<feature type="compositionally biased region" description="Polar residues" evidence="7">
    <location>
        <begin position="56"/>
        <end position="71"/>
    </location>
</feature>
<feature type="region of interest" description="Disordered" evidence="7">
    <location>
        <begin position="632"/>
        <end position="653"/>
    </location>
</feature>
<evidence type="ECO:0000313" key="9">
    <source>
        <dbReference type="Proteomes" id="UP000322225"/>
    </source>
</evidence>
<feature type="region of interest" description="Disordered" evidence="7">
    <location>
        <begin position="45"/>
        <end position="152"/>
    </location>
</feature>
<dbReference type="CDD" id="cd00067">
    <property type="entry name" value="GAL4"/>
    <property type="match status" value="1"/>
</dbReference>
<keyword evidence="4" id="KW-0238">DNA-binding</keyword>
<dbReference type="GO" id="GO:0000976">
    <property type="term" value="F:transcription cis-regulatory region binding"/>
    <property type="evidence" value="ECO:0007669"/>
    <property type="project" value="TreeGrafter"/>
</dbReference>
<dbReference type="PANTHER" id="PTHR31845">
    <property type="entry name" value="FINGER DOMAIN PROTEIN, PUTATIVE-RELATED"/>
    <property type="match status" value="1"/>
</dbReference>
<dbReference type="PANTHER" id="PTHR31845:SF19">
    <property type="entry name" value="TRANSCRIPTION FACTOR DOMAIN-CONTAINING PROTEIN"/>
    <property type="match status" value="1"/>
</dbReference>
<dbReference type="EMBL" id="CP144053">
    <property type="protein sequence ID" value="WWD17292.1"/>
    <property type="molecule type" value="Genomic_DNA"/>
</dbReference>
<dbReference type="SMART" id="SM00906">
    <property type="entry name" value="Fungal_trans"/>
    <property type="match status" value="1"/>
</dbReference>
<dbReference type="InterPro" id="IPR051089">
    <property type="entry name" value="prtT"/>
</dbReference>
<dbReference type="Gene3D" id="4.10.240.10">
    <property type="entry name" value="Zn(2)-C6 fungal-type DNA-binding domain"/>
    <property type="match status" value="1"/>
</dbReference>
<reference evidence="8" key="1">
    <citation type="submission" date="2017-08" db="EMBL/GenBank/DDBJ databases">
        <authorList>
            <person name="Cuomo C."/>
            <person name="Billmyre B."/>
            <person name="Heitman J."/>
        </authorList>
    </citation>
    <scope>NUCLEOTIDE SEQUENCE</scope>
    <source>
        <strain evidence="8">CBS 12478</strain>
    </source>
</reference>
<keyword evidence="6" id="KW-0539">Nucleus</keyword>
<dbReference type="RefSeq" id="XP_031863272.1">
    <property type="nucleotide sequence ID" value="XM_032002335.1"/>
</dbReference>
<dbReference type="GO" id="GO:0006351">
    <property type="term" value="P:DNA-templated transcription"/>
    <property type="evidence" value="ECO:0007669"/>
    <property type="project" value="InterPro"/>
</dbReference>
<evidence type="ECO:0000256" key="6">
    <source>
        <dbReference type="ARBA" id="ARBA00023242"/>
    </source>
</evidence>
<feature type="compositionally biased region" description="Polar residues" evidence="7">
    <location>
        <begin position="108"/>
        <end position="123"/>
    </location>
</feature>
<dbReference type="Proteomes" id="UP000322225">
    <property type="component" value="Chromosome 3"/>
</dbReference>
<dbReference type="InterPro" id="IPR007219">
    <property type="entry name" value="XnlR_reg_dom"/>
</dbReference>
<organism evidence="8 9">
    <name type="scientific">Kwoniella shandongensis</name>
    <dbReference type="NCBI Taxonomy" id="1734106"/>
    <lineage>
        <taxon>Eukaryota</taxon>
        <taxon>Fungi</taxon>
        <taxon>Dikarya</taxon>
        <taxon>Basidiomycota</taxon>
        <taxon>Agaricomycotina</taxon>
        <taxon>Tremellomycetes</taxon>
        <taxon>Tremellales</taxon>
        <taxon>Cryptococcaceae</taxon>
        <taxon>Kwoniella</taxon>
    </lineage>
</organism>
<name>A0A5M6C5G2_9TREE</name>
<dbReference type="SMART" id="SM00066">
    <property type="entry name" value="GAL4"/>
    <property type="match status" value="1"/>
</dbReference>
<evidence type="ECO:0000313" key="8">
    <source>
        <dbReference type="EMBL" id="WWD17292.1"/>
    </source>
</evidence>
<dbReference type="GO" id="GO:0005634">
    <property type="term" value="C:nucleus"/>
    <property type="evidence" value="ECO:0007669"/>
    <property type="project" value="UniProtKB-SubCell"/>
</dbReference>
<protein>
    <submittedName>
        <fullName evidence="8">Uncharacterized protein</fullName>
    </submittedName>
</protein>
<dbReference type="InterPro" id="IPR001138">
    <property type="entry name" value="Zn2Cys6_DnaBD"/>
</dbReference>
<keyword evidence="9" id="KW-1185">Reference proteome</keyword>
<evidence type="ECO:0000256" key="5">
    <source>
        <dbReference type="ARBA" id="ARBA00023163"/>
    </source>
</evidence>
<gene>
    <name evidence="8" type="ORF">CI109_101732</name>
</gene>
<keyword evidence="3" id="KW-0805">Transcription regulation</keyword>
<dbReference type="Pfam" id="PF00172">
    <property type="entry name" value="Zn_clus"/>
    <property type="match status" value="1"/>
</dbReference>
<sequence length="714" mass="79821">MPALTACLACRALKAKCRRGDMSETCLRCDRLGIECESIPRRLGRRLGSKNRPKTNDASTSDAIQRPSTNVGAVPTPKSPPYTHPRPVTHHHHHYHQHEGNPHHSHTPRTSTPSAGPSFSNMLNVLAKVANDMPPNPLPSSSTRSPEDSTHPFDRRKFLEMYRHASRTLDPDPFMGLVVLEQGLDQLFEEDGGETAILPGEEIVYLRVDQPRRDVAPEYDLLTINLLSETEIEDLLEVYWTRCNPIIRLLDPSIHTVHYLRSTSAILFTAILQVAAQCLPVSRHSSSLVSRLDTHIDMLYEEVTKRGLQSIEICQALLMHTTYMRASKQHQTWQYVAQAIAMALELRLEVNSTTLSLMNDSIHAHIPPERKKRNIERCWLCINEWDKRLAFIRGRRPILRDSPMTSPTTLRTWYMEPNTIECDVMTCATVDFRDTLTNIQRAIQKRMTEIPSVRFEDHLSEIDGSLEAWRSEWFDKLSPADQKRMEHDRRAGRFVLLMIPYEHRLSTEGMRGLARDECLIAALDVCKNVIPIFGGALPGMGMQDITAARLYLTGYTALCALRIMDSSPRDDDRQSLDVDLFHLSILSALATKLCHLNVHPNTALIASVLGRRLLYACRKVLATTMSTANGLSASDFHSDTPSPDGPILYGGNRDNGGVMGGGGGVIEGNGSGSGSGGGSLSFTPHDVDLNFDFSHVIGDLFPFFDNDFASTYVP</sequence>
<dbReference type="KEGG" id="ksn:43586446"/>
<dbReference type="SUPFAM" id="SSF57701">
    <property type="entry name" value="Zn2/Cys6 DNA-binding domain"/>
    <property type="match status" value="1"/>
</dbReference>
<evidence type="ECO:0000256" key="1">
    <source>
        <dbReference type="ARBA" id="ARBA00004123"/>
    </source>
</evidence>
<dbReference type="AlphaFoldDB" id="A0A5M6C5G2"/>
<evidence type="ECO:0000256" key="4">
    <source>
        <dbReference type="ARBA" id="ARBA00023125"/>
    </source>
</evidence>
<dbReference type="PROSITE" id="PS50048">
    <property type="entry name" value="ZN2_CY6_FUNGAL_2"/>
    <property type="match status" value="1"/>
</dbReference>
<dbReference type="PROSITE" id="PS00463">
    <property type="entry name" value="ZN2_CY6_FUNGAL_1"/>
    <property type="match status" value="1"/>
</dbReference>
<evidence type="ECO:0000256" key="7">
    <source>
        <dbReference type="SAM" id="MobiDB-lite"/>
    </source>
</evidence>
<dbReference type="CDD" id="cd12148">
    <property type="entry name" value="fungal_TF_MHR"/>
    <property type="match status" value="1"/>
</dbReference>
<dbReference type="Pfam" id="PF04082">
    <property type="entry name" value="Fungal_trans"/>
    <property type="match status" value="1"/>
</dbReference>